<dbReference type="EMBL" id="JAVHJM010000013">
    <property type="protein sequence ID" value="KAK6499478.1"/>
    <property type="molecule type" value="Genomic_DNA"/>
</dbReference>
<evidence type="ECO:0000259" key="2">
    <source>
        <dbReference type="Pfam" id="PF26082"/>
    </source>
</evidence>
<dbReference type="InterPro" id="IPR058925">
    <property type="entry name" value="zf-C2H2_AcuF"/>
</dbReference>
<feature type="region of interest" description="Disordered" evidence="1">
    <location>
        <begin position="608"/>
        <end position="799"/>
    </location>
</feature>
<feature type="compositionally biased region" description="Acidic residues" evidence="1">
    <location>
        <begin position="127"/>
        <end position="137"/>
    </location>
</feature>
<feature type="compositionally biased region" description="Basic and acidic residues" evidence="1">
    <location>
        <begin position="822"/>
        <end position="835"/>
    </location>
</feature>
<feature type="compositionally biased region" description="Basic and acidic residues" evidence="1">
    <location>
        <begin position="731"/>
        <end position="740"/>
    </location>
</feature>
<sequence>MGELFRADQSCRQKFSNLVALAESPIRDFSAQVSRRDWDIEIERYKIWANGVGVGYSAENYEKSLDYRLRDASFMRYQVALILKLLNEHIENAIVLLKGERVPWEDLAIESTEKLKDRTQDSKPIQEESDDDTEVDSPWDFSSDDGSTNGDSPDDYSNGNDVLRRSTASGIANIHTPNERARTDFPAGEMAQIRHAIQTTISSLYALPIRKAVIQDRLRGELPEEVTSFENLDILYVRNKFPELAKSSPEVATRLGKLMTRRREILYSRKTRANFQLHPNESTVSRPTRYQEGANEDLRHSGLLEPPKYTPLAPSTLASALTPEDLEVAVPRRPLSENGGESFICPYCCKVKEIKWETEWRAHVLQDLQPYVCTYPDCELGDFLFESREQWYQHELAKHRVNWFCNTKGHGHFKDKNDFSVHMATEHDSDDFHFSGIEPLIAVKLFSIPGNATEPGLCTLCMKETAYPESHVGRHLETLALAVIPPEHFPEGYHTERQYVDDREKVKITENKQFRSATERFPMGVSLRVAKFLDPVSETESTRPTEVQKGYDPNNPLHIELRDSVGSNTAPTDEKEASTIHRGFEKQPYRKRGVRPKINFNTLDYTSSSDAEFHSDTSSITSSDSDMAFGTPPRRTTFGSDAYTTPPSSFSELHSKLKSWARRSISGDRQRSNPARTEKIFSHSRSNGPSSSIGKSRKGIKRRDSFDFNMAFSDQSSDSSSNRPARSRRPGYQEEKDRLGGSKATESIPMPDASPRPPISTGQGKKRRFGKRESVDSNLAFGWTSSEGSATDDMRKPRDPVVKKVLRWWRTGAIDTALKPGNQDDLRPNSDMKVA</sequence>
<dbReference type="PANTHER" id="PTHR35391">
    <property type="entry name" value="C2H2-TYPE DOMAIN-CONTAINING PROTEIN-RELATED"/>
    <property type="match status" value="1"/>
</dbReference>
<feature type="domain" description="Oxidoreductase acuF-like C2H2 type zinc-finger" evidence="2">
    <location>
        <begin position="340"/>
        <end position="368"/>
    </location>
</feature>
<proteinExistence type="predicted"/>
<evidence type="ECO:0000313" key="3">
    <source>
        <dbReference type="EMBL" id="KAK6499478.1"/>
    </source>
</evidence>
<feature type="compositionally biased region" description="Low complexity" evidence="1">
    <location>
        <begin position="616"/>
        <end position="626"/>
    </location>
</feature>
<dbReference type="AlphaFoldDB" id="A0AAN8RJ14"/>
<feature type="region of interest" description="Disordered" evidence="1">
    <location>
        <begin position="813"/>
        <end position="835"/>
    </location>
</feature>
<feature type="compositionally biased region" description="Basic and acidic residues" evidence="1">
    <location>
        <begin position="572"/>
        <end position="588"/>
    </location>
</feature>
<feature type="compositionally biased region" description="Basic and acidic residues" evidence="1">
    <location>
        <begin position="665"/>
        <end position="681"/>
    </location>
</feature>
<feature type="compositionally biased region" description="Polar residues" evidence="1">
    <location>
        <begin position="637"/>
        <end position="652"/>
    </location>
</feature>
<keyword evidence="4" id="KW-1185">Reference proteome</keyword>
<evidence type="ECO:0000313" key="4">
    <source>
        <dbReference type="Proteomes" id="UP001307849"/>
    </source>
</evidence>
<feature type="region of interest" description="Disordered" evidence="1">
    <location>
        <begin position="537"/>
        <end position="595"/>
    </location>
</feature>
<evidence type="ECO:0000256" key="1">
    <source>
        <dbReference type="SAM" id="MobiDB-lite"/>
    </source>
</evidence>
<dbReference type="Proteomes" id="UP001307849">
    <property type="component" value="Unassembled WGS sequence"/>
</dbReference>
<organism evidence="3 4">
    <name type="scientific">Arthrobotrys conoides</name>
    <dbReference type="NCBI Taxonomy" id="74498"/>
    <lineage>
        <taxon>Eukaryota</taxon>
        <taxon>Fungi</taxon>
        <taxon>Dikarya</taxon>
        <taxon>Ascomycota</taxon>
        <taxon>Pezizomycotina</taxon>
        <taxon>Orbiliomycetes</taxon>
        <taxon>Orbiliales</taxon>
        <taxon>Orbiliaceae</taxon>
        <taxon>Arthrobotrys</taxon>
    </lineage>
</organism>
<accession>A0AAN8RJ14</accession>
<feature type="compositionally biased region" description="Low complexity" evidence="1">
    <location>
        <begin position="713"/>
        <end position="724"/>
    </location>
</feature>
<gene>
    <name evidence="3" type="ORF">TWF506_004108</name>
</gene>
<protein>
    <recommendedName>
        <fullName evidence="2">Oxidoreductase acuF-like C2H2 type zinc-finger domain-containing protein</fullName>
    </recommendedName>
</protein>
<feature type="compositionally biased region" description="Polar residues" evidence="1">
    <location>
        <begin position="144"/>
        <end position="163"/>
    </location>
</feature>
<feature type="region of interest" description="Disordered" evidence="1">
    <location>
        <begin position="115"/>
        <end position="163"/>
    </location>
</feature>
<name>A0AAN8RJ14_9PEZI</name>
<feature type="compositionally biased region" description="Basic and acidic residues" evidence="1">
    <location>
        <begin position="115"/>
        <end position="126"/>
    </location>
</feature>
<reference evidence="3 4" key="1">
    <citation type="submission" date="2019-10" db="EMBL/GenBank/DDBJ databases">
        <authorList>
            <person name="Palmer J.M."/>
        </authorList>
    </citation>
    <scope>NUCLEOTIDE SEQUENCE [LARGE SCALE GENOMIC DNA]</scope>
    <source>
        <strain evidence="3 4">TWF506</strain>
    </source>
</reference>
<dbReference type="Pfam" id="PF26082">
    <property type="entry name" value="zf-C2H2_AcuF"/>
    <property type="match status" value="1"/>
</dbReference>
<dbReference type="PANTHER" id="PTHR35391:SF7">
    <property type="entry name" value="C2H2-TYPE DOMAIN-CONTAINING PROTEIN"/>
    <property type="match status" value="1"/>
</dbReference>
<comment type="caution">
    <text evidence="3">The sequence shown here is derived from an EMBL/GenBank/DDBJ whole genome shotgun (WGS) entry which is preliminary data.</text>
</comment>